<evidence type="ECO:0000313" key="1">
    <source>
        <dbReference type="EMBL" id="MQL82526.1"/>
    </source>
</evidence>
<reference evidence="1" key="1">
    <citation type="submission" date="2017-07" db="EMBL/GenBank/DDBJ databases">
        <title>Taro Niue Genome Assembly and Annotation.</title>
        <authorList>
            <person name="Atibalentja N."/>
            <person name="Keating K."/>
            <person name="Fields C.J."/>
        </authorList>
    </citation>
    <scope>NUCLEOTIDE SEQUENCE</scope>
    <source>
        <strain evidence="1">Niue_2</strain>
        <tissue evidence="1">Leaf</tissue>
    </source>
</reference>
<proteinExistence type="predicted"/>
<accession>A0A843UK97</accession>
<organism evidence="1 2">
    <name type="scientific">Colocasia esculenta</name>
    <name type="common">Wild taro</name>
    <name type="synonym">Arum esculentum</name>
    <dbReference type="NCBI Taxonomy" id="4460"/>
    <lineage>
        <taxon>Eukaryota</taxon>
        <taxon>Viridiplantae</taxon>
        <taxon>Streptophyta</taxon>
        <taxon>Embryophyta</taxon>
        <taxon>Tracheophyta</taxon>
        <taxon>Spermatophyta</taxon>
        <taxon>Magnoliopsida</taxon>
        <taxon>Liliopsida</taxon>
        <taxon>Araceae</taxon>
        <taxon>Aroideae</taxon>
        <taxon>Colocasieae</taxon>
        <taxon>Colocasia</taxon>
    </lineage>
</organism>
<gene>
    <name evidence="1" type="ORF">Taro_014994</name>
</gene>
<dbReference type="AlphaFoldDB" id="A0A843UK97"/>
<dbReference type="Proteomes" id="UP000652761">
    <property type="component" value="Unassembled WGS sequence"/>
</dbReference>
<name>A0A843UK97_COLES</name>
<keyword evidence="2" id="KW-1185">Reference proteome</keyword>
<dbReference type="EMBL" id="NMUH01000637">
    <property type="protein sequence ID" value="MQL82526.1"/>
    <property type="molecule type" value="Genomic_DNA"/>
</dbReference>
<protein>
    <submittedName>
        <fullName evidence="1">Uncharacterized protein</fullName>
    </submittedName>
</protein>
<sequence length="93" mass="10443">MISPIPRFFGSSDSLDYENCWRSPHTELAYHRDQKSCSTHREISSPVATPSITRIVGEAHTRTRPVTAIRNRIQLVARSPPQVVDMGARTSPI</sequence>
<evidence type="ECO:0000313" key="2">
    <source>
        <dbReference type="Proteomes" id="UP000652761"/>
    </source>
</evidence>
<comment type="caution">
    <text evidence="1">The sequence shown here is derived from an EMBL/GenBank/DDBJ whole genome shotgun (WGS) entry which is preliminary data.</text>
</comment>